<name>A0A1T2XHW5_9BACL</name>
<gene>
    <name evidence="2" type="ORF">BVG16_10425</name>
</gene>
<evidence type="ECO:0000313" key="3">
    <source>
        <dbReference type="Proteomes" id="UP000190188"/>
    </source>
</evidence>
<dbReference type="RefSeq" id="WP_078498474.1">
    <property type="nucleotide sequence ID" value="NZ_MSZX01000003.1"/>
</dbReference>
<keyword evidence="1" id="KW-0472">Membrane</keyword>
<keyword evidence="1" id="KW-0812">Transmembrane</keyword>
<dbReference type="Proteomes" id="UP000190188">
    <property type="component" value="Unassembled WGS sequence"/>
</dbReference>
<dbReference type="AlphaFoldDB" id="A0A1T2XHW5"/>
<organism evidence="2 3">
    <name type="scientific">Paenibacillus selenitireducens</name>
    <dbReference type="NCBI Taxonomy" id="1324314"/>
    <lineage>
        <taxon>Bacteria</taxon>
        <taxon>Bacillati</taxon>
        <taxon>Bacillota</taxon>
        <taxon>Bacilli</taxon>
        <taxon>Bacillales</taxon>
        <taxon>Paenibacillaceae</taxon>
        <taxon>Paenibacillus</taxon>
    </lineage>
</organism>
<reference evidence="2 3" key="1">
    <citation type="submission" date="2017-01" db="EMBL/GenBank/DDBJ databases">
        <title>Genome analysis of Paenibacillus selenitrireducens ES3-24.</title>
        <authorList>
            <person name="Xu D."/>
            <person name="Yao R."/>
            <person name="Zheng S."/>
        </authorList>
    </citation>
    <scope>NUCLEOTIDE SEQUENCE [LARGE SCALE GENOMIC DNA]</scope>
    <source>
        <strain evidence="2 3">ES3-24</strain>
    </source>
</reference>
<evidence type="ECO:0000256" key="1">
    <source>
        <dbReference type="SAM" id="Phobius"/>
    </source>
</evidence>
<keyword evidence="3" id="KW-1185">Reference proteome</keyword>
<comment type="caution">
    <text evidence="2">The sequence shown here is derived from an EMBL/GenBank/DDBJ whole genome shotgun (WGS) entry which is preliminary data.</text>
</comment>
<feature type="transmembrane region" description="Helical" evidence="1">
    <location>
        <begin position="29"/>
        <end position="46"/>
    </location>
</feature>
<protein>
    <recommendedName>
        <fullName evidence="4">LITAF domain-containing protein</fullName>
    </recommendedName>
</protein>
<dbReference type="STRING" id="1324314.BVG16_10425"/>
<evidence type="ECO:0000313" key="2">
    <source>
        <dbReference type="EMBL" id="OPA79474.1"/>
    </source>
</evidence>
<evidence type="ECO:0008006" key="4">
    <source>
        <dbReference type="Google" id="ProtNLM"/>
    </source>
</evidence>
<keyword evidence="1" id="KW-1133">Transmembrane helix</keyword>
<dbReference type="OrthoDB" id="1911082at2"/>
<dbReference type="EMBL" id="MSZX01000003">
    <property type="protein sequence ID" value="OPA79474.1"/>
    <property type="molecule type" value="Genomic_DNA"/>
</dbReference>
<accession>A0A1T2XHW5</accession>
<proteinExistence type="predicted"/>
<sequence>MACPRCGSQQVQVVSESETKGFGAGKGCLGYLIFGPIGFLCGLCGMGKSKSTVFRICASCGYRFK</sequence>